<dbReference type="Pfam" id="PF08318">
    <property type="entry name" value="COG4_m"/>
    <property type="match status" value="1"/>
</dbReference>
<feature type="domain" description="Conserved oligomeric Golgi complex subunit 4 C-terminal" evidence="2">
    <location>
        <begin position="496"/>
        <end position="691"/>
    </location>
</feature>
<accession>A0A1N6LWY6</accession>
<dbReference type="KEGG" id="bmic:BMR1_01G02505"/>
<dbReference type="EMBL" id="FO082871">
    <property type="protein sequence ID" value="SIO73388.1"/>
    <property type="molecule type" value="Genomic_DNA"/>
</dbReference>
<proteinExistence type="predicted"/>
<evidence type="ECO:0000259" key="1">
    <source>
        <dbReference type="Pfam" id="PF08318"/>
    </source>
</evidence>
<dbReference type="PANTHER" id="PTHR24016">
    <property type="entry name" value="CONSERVED OLIGOMERIC GOLGI COMPLEX SUBUNIT 4"/>
    <property type="match status" value="1"/>
</dbReference>
<organism evidence="3 4">
    <name type="scientific">Babesia microti (strain RI)</name>
    <dbReference type="NCBI Taxonomy" id="1133968"/>
    <lineage>
        <taxon>Eukaryota</taxon>
        <taxon>Sar</taxon>
        <taxon>Alveolata</taxon>
        <taxon>Apicomplexa</taxon>
        <taxon>Aconoidasida</taxon>
        <taxon>Piroplasmida</taxon>
        <taxon>Babesiidae</taxon>
        <taxon>Babesia</taxon>
    </lineage>
</organism>
<dbReference type="OrthoDB" id="47059at2759"/>
<keyword evidence="4" id="KW-1185">Reference proteome</keyword>
<dbReference type="RefSeq" id="XP_021337489.1">
    <property type="nucleotide sequence ID" value="XM_021482900.1"/>
</dbReference>
<dbReference type="InterPro" id="IPR013167">
    <property type="entry name" value="COG4_M"/>
</dbReference>
<reference evidence="3 4" key="2">
    <citation type="journal article" date="2013" name="PLoS ONE">
        <title>Whole genome mapping and re-organization of the nuclear and mitochondrial genomes of Babesia microti isolates.</title>
        <authorList>
            <person name="Cornillot E."/>
            <person name="Dassouli A."/>
            <person name="Garg A."/>
            <person name="Pachikara N."/>
            <person name="Randazzo S."/>
            <person name="Depoix D."/>
            <person name="Carcy B."/>
            <person name="Delbecq S."/>
            <person name="Frutos R."/>
            <person name="Silva J.C."/>
            <person name="Sutton R."/>
            <person name="Krause P.J."/>
            <person name="Mamoun C.B."/>
        </authorList>
    </citation>
    <scope>NUCLEOTIDE SEQUENCE [LARGE SCALE GENOMIC DNA]</scope>
    <source>
        <strain evidence="3 4">RI</strain>
    </source>
</reference>
<dbReference type="Proteomes" id="UP000002899">
    <property type="component" value="Chromosome I"/>
</dbReference>
<reference evidence="3 4" key="1">
    <citation type="journal article" date="2012" name="Nucleic Acids Res.">
        <title>Sequencing of the smallest Apicomplexan genome from the human pathogen Babesia microti.</title>
        <authorList>
            <person name="Cornillot E."/>
            <person name="Hadj-Kaddour K."/>
            <person name="Dassouli A."/>
            <person name="Noel B."/>
            <person name="Ranwez V."/>
            <person name="Vacherie B."/>
            <person name="Augagneur Y."/>
            <person name="Bres V."/>
            <person name="Duclos A."/>
            <person name="Randazzo S."/>
            <person name="Carcy B."/>
            <person name="Debierre-Grockiego F."/>
            <person name="Delbecq S."/>
            <person name="Moubri-Menage K."/>
            <person name="Shams-Eldin H."/>
            <person name="Usmani-Brown S."/>
            <person name="Bringaud F."/>
            <person name="Wincker P."/>
            <person name="Vivares C.P."/>
            <person name="Schwarz R.T."/>
            <person name="Schetters T.P."/>
            <person name="Krause P.J."/>
            <person name="Gorenflot A."/>
            <person name="Berry V."/>
            <person name="Barbe V."/>
            <person name="Ben Mamoun C."/>
        </authorList>
    </citation>
    <scope>NUCLEOTIDE SEQUENCE [LARGE SCALE GENOMIC DNA]</scope>
    <source>
        <strain evidence="3 4">RI</strain>
    </source>
</reference>
<dbReference type="InterPro" id="IPR048682">
    <property type="entry name" value="COG4"/>
</dbReference>
<gene>
    <name evidence="3" type="ORF">BMR1_01G02505</name>
</gene>
<dbReference type="GeneID" id="24423578"/>
<dbReference type="Gene3D" id="1.20.58.1970">
    <property type="match status" value="1"/>
</dbReference>
<dbReference type="PANTHER" id="PTHR24016:SF0">
    <property type="entry name" value="CONSERVED OLIGOMERIC GOLGI COMPLEX SUBUNIT 4"/>
    <property type="match status" value="1"/>
</dbReference>
<evidence type="ECO:0000313" key="3">
    <source>
        <dbReference type="EMBL" id="SIO73388.1"/>
    </source>
</evidence>
<name>A0A1N6LWY6_BABMR</name>
<dbReference type="Pfam" id="PF20662">
    <property type="entry name" value="COG4_C"/>
    <property type="match status" value="1"/>
</dbReference>
<reference evidence="3 4" key="3">
    <citation type="journal article" date="2016" name="Sci. Rep.">
        <title>Genome-wide diversity and gene expression profiling of Babesia microti isolates identify polymorphic genes that mediate host-pathogen interactions.</title>
        <authorList>
            <person name="Silva J.C."/>
            <person name="Cornillot E."/>
            <person name="McCracken C."/>
            <person name="Usmani-Brown S."/>
            <person name="Dwivedi A."/>
            <person name="Ifeonu O.O."/>
            <person name="Crabtree J."/>
            <person name="Gotia H.T."/>
            <person name="Virji A.Z."/>
            <person name="Reynes C."/>
            <person name="Colinge J."/>
            <person name="Kumar V."/>
            <person name="Lawres L."/>
            <person name="Pazzi J.E."/>
            <person name="Pablo J.V."/>
            <person name="Hung C."/>
            <person name="Brancato J."/>
            <person name="Kumari P."/>
            <person name="Orvis J."/>
            <person name="Tretina K."/>
            <person name="Chibucos M."/>
            <person name="Ott S."/>
            <person name="Sadzewicz L."/>
            <person name="Sengamalay N."/>
            <person name="Shetty A.C."/>
            <person name="Su Q."/>
            <person name="Tallon L."/>
            <person name="Fraser C.M."/>
            <person name="Frutos R."/>
            <person name="Molina D.M."/>
            <person name="Krause P.J."/>
            <person name="Ben Mamoun C."/>
        </authorList>
    </citation>
    <scope>NUCLEOTIDE SEQUENCE [LARGE SCALE GENOMIC DNA]</scope>
    <source>
        <strain evidence="3 4">RI</strain>
    </source>
</reference>
<protein>
    <submittedName>
        <fullName evidence="3">Structural maintenance of chromosome 3 (Chondroitin sulfate)</fullName>
    </submittedName>
</protein>
<sequence>MDELDNYLIKLNKQEKILQSLLDNLNKSYNSVIQQLEDLEKPALQAAENVKNAYSPHISIINELLDELFSGGIMELSAVSRDAEKLHITAAATSSAIKAARKANHITQLVLKLKNLAERLEKDFTCVDEFVKLMIEARHDSEWDEIYTIISLDPLKRPFEILRSTMLIQLRIELQKNSLDNITPYIKVLNYLDSKSDLYECFRVYIEDLYKLFEPENIEFTISERLEEITSFSIKLINDFNIHVKNYSGKDIFLEVISLVYEKVINMACPMIKKFIDEQDFKFVDALSADKLLEEIAHTSFIYRDFQKQIISHIINTSPNIELSLNSLNDSLSPRIISLFKSGLHNGTDGVVLEFQKLLSHYVVLEHSFLEKSLLVAIEESDEINDPEMETISTIVDDVFFILQQCQNRAVYTGDVDAACAILNHVCNALNTQIIEALQENFEFSEKIAKPYFLQLQNIENFNTRTMINEYYMSINKGKNKPPNVISSKYSIRHSLNNLSECLDYLFKFQMEIRQIFNTEFKDSKSLLISSTIQDLDTVKSGLERLMIDAATKISSLLEIHIFSGLESLNSANLEIFQEEYDAVSQGDHFLSPLKLTLDILFTFFNSIFTGKISFLCATTLISKFCEVFESSLSHKSMTIYGAIYLDSGIRSIITLSASHYDQPIKKHFARLSELCNILTVSSREELDQMYQGVGTHIISITDAKELLSLRKDL</sequence>
<dbReference type="InterPro" id="IPR048684">
    <property type="entry name" value="COG4_C"/>
</dbReference>
<evidence type="ECO:0000313" key="4">
    <source>
        <dbReference type="Proteomes" id="UP000002899"/>
    </source>
</evidence>
<feature type="domain" description="COG4 transport protein middle alpha-helical bundle" evidence="1">
    <location>
        <begin position="283"/>
        <end position="441"/>
    </location>
</feature>
<evidence type="ECO:0000259" key="2">
    <source>
        <dbReference type="Pfam" id="PF20662"/>
    </source>
</evidence>
<dbReference type="VEuPathDB" id="PiroplasmaDB:BMR1_01G02505"/>
<dbReference type="AlphaFoldDB" id="A0A1N6LWY6"/>